<evidence type="ECO:0000256" key="1">
    <source>
        <dbReference type="SAM" id="Phobius"/>
    </source>
</evidence>
<sequence length="179" mass="18900">MNVTMGKMTYGISLLSLLFTGCTHTYTLVPGSLTQAHHQIETISTRRAVQLRFRDGHTLKARNLRLTPDSLYTPEGGYALRALEWIRLRRRGTSGLLHGAAEGGLIGLAPPIALLGAILEKGCNDGLGCGIAVAGVVMLSGVTVGAGLVLGGLVGYLYGIPVTYRVRLPETDTSSTTPP</sequence>
<protein>
    <recommendedName>
        <fullName evidence="3">Lipoprotein</fullName>
    </recommendedName>
</protein>
<feature type="transmembrane region" description="Helical" evidence="1">
    <location>
        <begin position="96"/>
        <end position="119"/>
    </location>
</feature>
<dbReference type="PROSITE" id="PS51257">
    <property type="entry name" value="PROKAR_LIPOPROTEIN"/>
    <property type="match status" value="1"/>
</dbReference>
<accession>A0A7V2AZD4</accession>
<keyword evidence="1" id="KW-1133">Transmembrane helix</keyword>
<dbReference type="AlphaFoldDB" id="A0A7V2AZD4"/>
<dbReference type="EMBL" id="DSGB01000003">
    <property type="protein sequence ID" value="HER95462.1"/>
    <property type="molecule type" value="Genomic_DNA"/>
</dbReference>
<comment type="caution">
    <text evidence="2">The sequence shown here is derived from an EMBL/GenBank/DDBJ whole genome shotgun (WGS) entry which is preliminary data.</text>
</comment>
<evidence type="ECO:0008006" key="3">
    <source>
        <dbReference type="Google" id="ProtNLM"/>
    </source>
</evidence>
<feature type="transmembrane region" description="Helical" evidence="1">
    <location>
        <begin position="131"/>
        <end position="158"/>
    </location>
</feature>
<organism evidence="2">
    <name type="scientific">Rhodothermus marinus</name>
    <name type="common">Rhodothermus obamensis</name>
    <dbReference type="NCBI Taxonomy" id="29549"/>
    <lineage>
        <taxon>Bacteria</taxon>
        <taxon>Pseudomonadati</taxon>
        <taxon>Rhodothermota</taxon>
        <taxon>Rhodothermia</taxon>
        <taxon>Rhodothermales</taxon>
        <taxon>Rhodothermaceae</taxon>
        <taxon>Rhodothermus</taxon>
    </lineage>
</organism>
<reference evidence="2" key="1">
    <citation type="journal article" date="2020" name="mSystems">
        <title>Genome- and Community-Level Interaction Insights into Carbon Utilization and Element Cycling Functions of Hydrothermarchaeota in Hydrothermal Sediment.</title>
        <authorList>
            <person name="Zhou Z."/>
            <person name="Liu Y."/>
            <person name="Xu W."/>
            <person name="Pan J."/>
            <person name="Luo Z.H."/>
            <person name="Li M."/>
        </authorList>
    </citation>
    <scope>NUCLEOTIDE SEQUENCE [LARGE SCALE GENOMIC DNA]</scope>
    <source>
        <strain evidence="2">SpSt-143</strain>
    </source>
</reference>
<keyword evidence="1" id="KW-0472">Membrane</keyword>
<gene>
    <name evidence="2" type="ORF">ENO59_02945</name>
</gene>
<evidence type="ECO:0000313" key="2">
    <source>
        <dbReference type="EMBL" id="HER95462.1"/>
    </source>
</evidence>
<name>A0A7V2AZD4_RHOMR</name>
<keyword evidence="1" id="KW-0812">Transmembrane</keyword>
<proteinExistence type="predicted"/>